<protein>
    <recommendedName>
        <fullName evidence="3">DUF2428 domain-containing protein</fullName>
    </recommendedName>
</protein>
<dbReference type="PANTHER" id="PTHR14387:SF0">
    <property type="entry name" value="DUF2428 DOMAIN-CONTAINING PROTEIN"/>
    <property type="match status" value="1"/>
</dbReference>
<accession>A0A4U0WTB2</accession>
<dbReference type="AlphaFoldDB" id="A0A4U0WTB2"/>
<dbReference type="Pfam" id="PF26523">
    <property type="entry name" value="Trm732_C"/>
    <property type="match status" value="1"/>
</dbReference>
<dbReference type="STRING" id="331657.A0A4U0WTB2"/>
<dbReference type="SUPFAM" id="SSF48371">
    <property type="entry name" value="ARM repeat"/>
    <property type="match status" value="1"/>
</dbReference>
<evidence type="ECO:0000313" key="1">
    <source>
        <dbReference type="EMBL" id="TKA65733.1"/>
    </source>
</evidence>
<name>A0A4U0WTB2_9PEZI</name>
<dbReference type="PANTHER" id="PTHR14387">
    <property type="entry name" value="THADA/DEATH RECEPTOR INTERACTING PROTEIN"/>
    <property type="match status" value="1"/>
</dbReference>
<reference evidence="1 2" key="1">
    <citation type="submission" date="2017-03" db="EMBL/GenBank/DDBJ databases">
        <title>Genomes of endolithic fungi from Antarctica.</title>
        <authorList>
            <person name="Coleine C."/>
            <person name="Masonjones S."/>
            <person name="Stajich J.E."/>
        </authorList>
    </citation>
    <scope>NUCLEOTIDE SEQUENCE [LARGE SCALE GENOMIC DNA]</scope>
    <source>
        <strain evidence="1 2">CCFEE 5187</strain>
    </source>
</reference>
<evidence type="ECO:0000313" key="2">
    <source>
        <dbReference type="Proteomes" id="UP000308768"/>
    </source>
</evidence>
<comment type="caution">
    <text evidence="1">The sequence shown here is derived from an EMBL/GenBank/DDBJ whole genome shotgun (WGS) entry which is preliminary data.</text>
</comment>
<dbReference type="GO" id="GO:0005829">
    <property type="term" value="C:cytosol"/>
    <property type="evidence" value="ECO:0007669"/>
    <property type="project" value="TreeGrafter"/>
</dbReference>
<gene>
    <name evidence="1" type="ORF">B0A49_08721</name>
</gene>
<dbReference type="InterPro" id="IPR051954">
    <property type="entry name" value="tRNA_methyltransferase_THADA"/>
</dbReference>
<dbReference type="GO" id="GO:0030488">
    <property type="term" value="P:tRNA methylation"/>
    <property type="evidence" value="ECO:0007669"/>
    <property type="project" value="TreeGrafter"/>
</dbReference>
<proteinExistence type="predicted"/>
<dbReference type="InterPro" id="IPR016024">
    <property type="entry name" value="ARM-type_fold"/>
</dbReference>
<keyword evidence="2" id="KW-1185">Reference proteome</keyword>
<organism evidence="1 2">
    <name type="scientific">Cryomyces minteri</name>
    <dbReference type="NCBI Taxonomy" id="331657"/>
    <lineage>
        <taxon>Eukaryota</taxon>
        <taxon>Fungi</taxon>
        <taxon>Dikarya</taxon>
        <taxon>Ascomycota</taxon>
        <taxon>Pezizomycotina</taxon>
        <taxon>Dothideomycetes</taxon>
        <taxon>Dothideomycetes incertae sedis</taxon>
        <taxon>Cryomyces</taxon>
    </lineage>
</organism>
<dbReference type="EMBL" id="NAJN01001104">
    <property type="protein sequence ID" value="TKA65733.1"/>
    <property type="molecule type" value="Genomic_DNA"/>
</dbReference>
<evidence type="ECO:0008006" key="3">
    <source>
        <dbReference type="Google" id="ProtNLM"/>
    </source>
</evidence>
<sequence length="547" mass="60840">MAARTYAALVSKEWKEAATSFDSIGYQNVATHTYAALVDNAICLEIANLLVETMWLEDGFSVPFNRKLYLDNGDSSASGMYDHLCDWPTDATIRGRLATHLAYERLLRQKTNEVTPTTVDDNCLIFYELAKIDPDTCCVALTSLNQLLAKTTRASSPSMVKMYRTLAETANDYSVKFAAQEGLVCLVPGSDARLVFPEGVQLSTASYFEATSSSPSIVEGSLKLQGLFFDSELRQSGEWTPRLVEKLRLLVRTLCVAVKDEKPFDTRYAAVKSLNGFQHTWQLKSSHHHLMPPLLDLYLVVYDALNDDDDEIRETAAKSATRILPSETKGLSSRDVVPLVASQKLVAFLTTSYRSSPKFCTHAVSRLTAGNVTADARIQHVDTVLVQAKKEDTALFAEEKRNLYIDEVREARIWSRVLKELSVKALPKPLVANFAQWVSQGVATLTEAAQAEVDGALGWTSKPEVFALGMRVVYGADVLLDWTMRSKKVPVRGSEFRRALREFADVGSGAGLHEMWLDQVEKTLALSVVRRLRRVYSVISTVMEKVV</sequence>
<dbReference type="OrthoDB" id="73997at2759"/>
<dbReference type="Proteomes" id="UP000308768">
    <property type="component" value="Unassembled WGS sequence"/>
</dbReference>